<name>A0ABT2D173_9BURK</name>
<dbReference type="SUPFAM" id="SSF53756">
    <property type="entry name" value="UDP-Glycosyltransferase/glycogen phosphorylase"/>
    <property type="match status" value="1"/>
</dbReference>
<reference evidence="2 3" key="1">
    <citation type="submission" date="2022-08" db="EMBL/GenBank/DDBJ databases">
        <title>Reclassification of Massilia species as members of the genera Telluria, Duganella, Pseudoduganella, Mokoshia gen. nov. and Zemynaea gen. nov. using orthogonal and non-orthogonal genome-based approaches.</title>
        <authorList>
            <person name="Bowman J.P."/>
        </authorList>
    </citation>
    <scope>NUCLEOTIDE SEQUENCE [LARGE SCALE GENOMIC DNA]</scope>
    <source>
        <strain evidence="2 3">JCM 31606</strain>
    </source>
</reference>
<sequence length="414" mass="44573">MLPVCAPHRAVVCAAGSGGDVIPFIEIARTLAARGVETTLLGPARYRALLGDPAVSYRSIGGDDVFDDVFNRPEVWTARHGLSESWRYYAEAARTGLTQLRQGWNPADTVLVSSSFAAAARLAEELDGFRNLTVHLSPSIVWSARRPPRWPAASIPPAWPYPVRRMAMSAAEWAFVDPVIKRALNPLRQARGLAPVSRIFSRWVHGGQVAYAFPRWFAEPASDWPQGRFAGFVMPAAARGGLPPELARFTAAGQSIAVITAGTAVAERPQWVKRACEAAVAELYRVVLVSHDPAPIAHPDVLSLPYVPFDQLLPRAGLLIHHGGIGTMAQALAAGVAQLMVPVTHDQPDNAQRLQSLGAGLQVKPHANVQEFRHAIRQVRSPATADALWQLRGKMKLEGGAAAIAEMALAADPA</sequence>
<gene>
    <name evidence="2" type="ORF">NX778_17065</name>
</gene>
<dbReference type="EMBL" id="JANUGU010000006">
    <property type="protein sequence ID" value="MCS0659785.1"/>
    <property type="molecule type" value="Genomic_DNA"/>
</dbReference>
<organism evidence="2 3">
    <name type="scientific">Massilia terrae</name>
    <dbReference type="NCBI Taxonomy" id="1811224"/>
    <lineage>
        <taxon>Bacteria</taxon>
        <taxon>Pseudomonadati</taxon>
        <taxon>Pseudomonadota</taxon>
        <taxon>Betaproteobacteria</taxon>
        <taxon>Burkholderiales</taxon>
        <taxon>Oxalobacteraceae</taxon>
        <taxon>Telluria group</taxon>
        <taxon>Massilia</taxon>
    </lineage>
</organism>
<protein>
    <submittedName>
        <fullName evidence="2">Glycosyltransferase</fullName>
    </submittedName>
</protein>
<dbReference type="InterPro" id="IPR002213">
    <property type="entry name" value="UDP_glucos_trans"/>
</dbReference>
<dbReference type="InterPro" id="IPR050426">
    <property type="entry name" value="Glycosyltransferase_28"/>
</dbReference>
<dbReference type="Proteomes" id="UP001204621">
    <property type="component" value="Unassembled WGS sequence"/>
</dbReference>
<evidence type="ECO:0000313" key="2">
    <source>
        <dbReference type="EMBL" id="MCS0659785.1"/>
    </source>
</evidence>
<accession>A0ABT2D173</accession>
<evidence type="ECO:0000313" key="3">
    <source>
        <dbReference type="Proteomes" id="UP001204621"/>
    </source>
</evidence>
<feature type="domain" description="Erythromycin biosynthesis protein CIII-like C-terminal" evidence="1">
    <location>
        <begin position="301"/>
        <end position="387"/>
    </location>
</feature>
<dbReference type="Pfam" id="PF06722">
    <property type="entry name" value="EryCIII-like_C"/>
    <property type="match status" value="1"/>
</dbReference>
<dbReference type="CDD" id="cd03784">
    <property type="entry name" value="GT1_Gtf-like"/>
    <property type="match status" value="1"/>
</dbReference>
<dbReference type="PANTHER" id="PTHR48050">
    <property type="entry name" value="STEROL 3-BETA-GLUCOSYLTRANSFERASE"/>
    <property type="match status" value="1"/>
</dbReference>
<dbReference type="InterPro" id="IPR010610">
    <property type="entry name" value="EryCIII-like_C"/>
</dbReference>
<evidence type="ECO:0000259" key="1">
    <source>
        <dbReference type="Pfam" id="PF06722"/>
    </source>
</evidence>
<comment type="caution">
    <text evidence="2">The sequence shown here is derived from an EMBL/GenBank/DDBJ whole genome shotgun (WGS) entry which is preliminary data.</text>
</comment>
<dbReference type="Gene3D" id="3.40.50.2000">
    <property type="entry name" value="Glycogen Phosphorylase B"/>
    <property type="match status" value="2"/>
</dbReference>
<dbReference type="RefSeq" id="WP_258812980.1">
    <property type="nucleotide sequence ID" value="NZ_JANUGU010000006.1"/>
</dbReference>
<proteinExistence type="predicted"/>
<keyword evidence="3" id="KW-1185">Reference proteome</keyword>
<dbReference type="PANTHER" id="PTHR48050:SF13">
    <property type="entry name" value="STEROL 3-BETA-GLUCOSYLTRANSFERASE UGT80A2"/>
    <property type="match status" value="1"/>
</dbReference>